<dbReference type="InterPro" id="IPR015422">
    <property type="entry name" value="PyrdxlP-dep_Trfase_small"/>
</dbReference>
<dbReference type="FunFam" id="3.90.1150.10:FF:000014">
    <property type="entry name" value="Probable glycine dehydrogenase (decarboxylating) subunit 2"/>
    <property type="match status" value="1"/>
</dbReference>
<dbReference type="GO" id="GO:0019464">
    <property type="term" value="P:glycine decarboxylation via glycine cleavage system"/>
    <property type="evidence" value="ECO:0007669"/>
    <property type="project" value="TreeGrafter"/>
</dbReference>
<keyword evidence="2" id="KW-0560">Oxidoreductase</keyword>
<dbReference type="GO" id="GO:0030170">
    <property type="term" value="F:pyridoxal phosphate binding"/>
    <property type="evidence" value="ECO:0007669"/>
    <property type="project" value="TreeGrafter"/>
</dbReference>
<comment type="caution">
    <text evidence="4">The sequence shown here is derived from an EMBL/GenBank/DDBJ whole genome shotgun (WGS) entry which is preliminary data.</text>
</comment>
<evidence type="ECO:0000256" key="2">
    <source>
        <dbReference type="ARBA" id="ARBA00023002"/>
    </source>
</evidence>
<dbReference type="SUPFAM" id="SSF53383">
    <property type="entry name" value="PLP-dependent transferases"/>
    <property type="match status" value="1"/>
</dbReference>
<dbReference type="AlphaFoldDB" id="A0A1Y2T6T5"/>
<dbReference type="GO" id="GO:0005960">
    <property type="term" value="C:glycine cleavage complex"/>
    <property type="evidence" value="ECO:0007669"/>
    <property type="project" value="TreeGrafter"/>
</dbReference>
<dbReference type="InterPro" id="IPR015424">
    <property type="entry name" value="PyrdxlP-dep_Trfase"/>
</dbReference>
<evidence type="ECO:0000259" key="3">
    <source>
        <dbReference type="Pfam" id="PF21478"/>
    </source>
</evidence>
<dbReference type="GO" id="GO:0004375">
    <property type="term" value="F:glycine dehydrogenase (decarboxylating) activity"/>
    <property type="evidence" value="ECO:0007669"/>
    <property type="project" value="InterPro"/>
</dbReference>
<dbReference type="EMBL" id="LWLV01000988">
    <property type="protein sequence ID" value="OTA40943.1"/>
    <property type="molecule type" value="Genomic_DNA"/>
</dbReference>
<dbReference type="PANTHER" id="PTHR11773:SF1">
    <property type="entry name" value="GLYCINE DEHYDROGENASE (DECARBOXYLATING), MITOCHONDRIAL"/>
    <property type="match status" value="1"/>
</dbReference>
<name>A0A1Y2T6T5_SYMTR</name>
<dbReference type="PANTHER" id="PTHR11773">
    <property type="entry name" value="GLYCINE DEHYDROGENASE, DECARBOXYLATING"/>
    <property type="match status" value="1"/>
</dbReference>
<feature type="domain" description="Glycine dehydrogenase C-terminal" evidence="3">
    <location>
        <begin position="1"/>
        <end position="98"/>
    </location>
</feature>
<dbReference type="InterPro" id="IPR049316">
    <property type="entry name" value="GDC-P_C"/>
</dbReference>
<accession>A0A1Y2T6T5</accession>
<proteinExistence type="predicted"/>
<evidence type="ECO:0000256" key="1">
    <source>
        <dbReference type="ARBA" id="ARBA00022898"/>
    </source>
</evidence>
<dbReference type="Gene3D" id="3.90.1150.10">
    <property type="entry name" value="Aspartate Aminotransferase, domain 1"/>
    <property type="match status" value="1"/>
</dbReference>
<sequence length="133" mass="15384">MLNANYVLARLKEYYEPFVDRYCMHECVLSARTLKQETGVKTLDVAKRLLDEGLHPPTIYFPLIVEEALMIEPTETEDKATLDRFIDAMIRIYEEARSNPDYVKSAPHKTPVGRLDEALAARRPNLRYRANPT</sequence>
<evidence type="ECO:0000313" key="5">
    <source>
        <dbReference type="Proteomes" id="UP000194267"/>
    </source>
</evidence>
<organism evidence="4 5">
    <name type="scientific">Symbiobacterium thermophilum</name>
    <dbReference type="NCBI Taxonomy" id="2734"/>
    <lineage>
        <taxon>Bacteria</taxon>
        <taxon>Bacillati</taxon>
        <taxon>Bacillota</taxon>
        <taxon>Clostridia</taxon>
        <taxon>Eubacteriales</taxon>
        <taxon>Symbiobacteriaceae</taxon>
        <taxon>Symbiobacterium</taxon>
    </lineage>
</organism>
<reference evidence="5" key="1">
    <citation type="submission" date="2016-04" db="EMBL/GenBank/DDBJ databases">
        <authorList>
            <person name="Antunes L.P."/>
            <person name="Martins L.F."/>
            <person name="Pereira R.V."/>
            <person name="Thomas A.M."/>
            <person name="Barbosa D."/>
            <person name="Nascimento L."/>
            <person name="Silva G.M."/>
            <person name="Condomitti G.W."/>
            <person name="Digiampietri L.A."/>
            <person name="Lombardi K.C."/>
            <person name="Ramos P.L."/>
            <person name="Quaggio R.B."/>
            <person name="Oliveira J.C."/>
            <person name="Pascon R.C."/>
            <person name="Cruz J.B."/>
            <person name="Silva A.M."/>
            <person name="Setubal J.C."/>
        </authorList>
    </citation>
    <scope>NUCLEOTIDE SEQUENCE [LARGE SCALE GENOMIC DNA]</scope>
</reference>
<dbReference type="GO" id="GO:0005829">
    <property type="term" value="C:cytosol"/>
    <property type="evidence" value="ECO:0007669"/>
    <property type="project" value="TreeGrafter"/>
</dbReference>
<evidence type="ECO:0000313" key="4">
    <source>
        <dbReference type="EMBL" id="OTA40943.1"/>
    </source>
</evidence>
<keyword evidence="1" id="KW-0663">Pyridoxal phosphate</keyword>
<dbReference type="GO" id="GO:0016594">
    <property type="term" value="F:glycine binding"/>
    <property type="evidence" value="ECO:0007669"/>
    <property type="project" value="TreeGrafter"/>
</dbReference>
<dbReference type="InterPro" id="IPR020581">
    <property type="entry name" value="GDC_P"/>
</dbReference>
<dbReference type="Pfam" id="PF21478">
    <property type="entry name" value="GcvP2_C"/>
    <property type="match status" value="1"/>
</dbReference>
<gene>
    <name evidence="4" type="ORF">A6D92_11635</name>
</gene>
<dbReference type="Proteomes" id="UP000194267">
    <property type="component" value="Unassembled WGS sequence"/>
</dbReference>
<protein>
    <recommendedName>
        <fullName evidence="3">Glycine dehydrogenase C-terminal domain-containing protein</fullName>
    </recommendedName>
</protein>